<dbReference type="Pfam" id="PF02746">
    <property type="entry name" value="MR_MLE_N"/>
    <property type="match status" value="1"/>
</dbReference>
<evidence type="ECO:0000313" key="4">
    <source>
        <dbReference type="Proteomes" id="UP001596455"/>
    </source>
</evidence>
<dbReference type="InterPro" id="IPR018110">
    <property type="entry name" value="Mandel_Rmase/mucon_lact_enz_CS"/>
</dbReference>
<dbReference type="Proteomes" id="UP001596455">
    <property type="component" value="Unassembled WGS sequence"/>
</dbReference>
<proteinExistence type="predicted"/>
<gene>
    <name evidence="3" type="primary">dgoD</name>
    <name evidence="3" type="ORF">ACFQQL_14940</name>
</gene>
<reference evidence="4" key="1">
    <citation type="journal article" date="2019" name="Int. J. Syst. Evol. Microbiol.">
        <title>The Global Catalogue of Microorganisms (GCM) 10K type strain sequencing project: providing services to taxonomists for standard genome sequencing and annotation.</title>
        <authorList>
            <consortium name="The Broad Institute Genomics Platform"/>
            <consortium name="The Broad Institute Genome Sequencing Center for Infectious Disease"/>
            <person name="Wu L."/>
            <person name="Ma J."/>
        </authorList>
    </citation>
    <scope>NUCLEOTIDE SEQUENCE [LARGE SCALE GENOMIC DNA]</scope>
    <source>
        <strain evidence="4">JCM 1490</strain>
    </source>
</reference>
<dbReference type="InterPro" id="IPR013342">
    <property type="entry name" value="Mandelate_racemase_C"/>
</dbReference>
<dbReference type="SFLD" id="SFLDG00179">
    <property type="entry name" value="mandelate_racemase"/>
    <property type="match status" value="1"/>
</dbReference>
<sequence length="389" mass="42765">MIASAIRTVETFQVPPRWILVRVGTEDGRVGWGESIVAKRARAVRAAVADIGENLIGADARRIEDAWQRMYRDGFFRGGPILMTAAAGIEQALWDLKARSAGLPVHDFLGGPVRERVRSYAWIAGDDPAGALEHARQRVGQGFSAVKMNATGASDHLDRVTTIDRTVGQVAAVREEFPDLGIALDFHGRVHRDVAKVLLRELEPFRLMWVEEPTVAGNEDVLRELRRWSGSVPIATGERLLSRWQFRSVLEDGAVDIIQPDVSLTGLFELEKIARMAEAYDVAVAPHCPNGPVSLAASLQVAYCCANVVIQEQSGGIHYNQGYAGLPSGELFDYVSDGDLLRTHQGFFVRGEGPGLGVVVDEDAVRAADTAWRMPDPNWRHEDGRLAEW</sequence>
<organism evidence="3 4">
    <name type="scientific">Georgenia alba</name>
    <dbReference type="NCBI Taxonomy" id="2233858"/>
    <lineage>
        <taxon>Bacteria</taxon>
        <taxon>Bacillati</taxon>
        <taxon>Actinomycetota</taxon>
        <taxon>Actinomycetes</taxon>
        <taxon>Micrococcales</taxon>
        <taxon>Bogoriellaceae</taxon>
        <taxon>Georgenia</taxon>
    </lineage>
</organism>
<dbReference type="GO" id="GO:0008869">
    <property type="term" value="F:galactonate dehydratase activity"/>
    <property type="evidence" value="ECO:0007669"/>
    <property type="project" value="UniProtKB-EC"/>
</dbReference>
<accession>A0ABW2QCB9</accession>
<dbReference type="SUPFAM" id="SSF54826">
    <property type="entry name" value="Enolase N-terminal domain-like"/>
    <property type="match status" value="1"/>
</dbReference>
<dbReference type="PROSITE" id="PS00909">
    <property type="entry name" value="MR_MLE_2"/>
    <property type="match status" value="1"/>
</dbReference>
<dbReference type="Gene3D" id="3.30.390.10">
    <property type="entry name" value="Enolase-like, N-terminal domain"/>
    <property type="match status" value="1"/>
</dbReference>
<dbReference type="InterPro" id="IPR036849">
    <property type="entry name" value="Enolase-like_C_sf"/>
</dbReference>
<dbReference type="InterPro" id="IPR029065">
    <property type="entry name" value="Enolase_C-like"/>
</dbReference>
<dbReference type="SUPFAM" id="SSF51604">
    <property type="entry name" value="Enolase C-terminal domain-like"/>
    <property type="match status" value="1"/>
</dbReference>
<dbReference type="EMBL" id="JBHTCQ010000003">
    <property type="protein sequence ID" value="MFC7406412.1"/>
    <property type="molecule type" value="Genomic_DNA"/>
</dbReference>
<feature type="domain" description="Mandelate racemase/muconate lactonizing enzyme C-terminal" evidence="2">
    <location>
        <begin position="128"/>
        <end position="235"/>
    </location>
</feature>
<dbReference type="SMART" id="SM00922">
    <property type="entry name" value="MR_MLE"/>
    <property type="match status" value="1"/>
</dbReference>
<comment type="caution">
    <text evidence="3">The sequence shown here is derived from an EMBL/GenBank/DDBJ whole genome shotgun (WGS) entry which is preliminary data.</text>
</comment>
<dbReference type="Gene3D" id="3.20.20.120">
    <property type="entry name" value="Enolase-like C-terminal domain"/>
    <property type="match status" value="1"/>
</dbReference>
<evidence type="ECO:0000259" key="2">
    <source>
        <dbReference type="SMART" id="SM00922"/>
    </source>
</evidence>
<name>A0ABW2QCB9_9MICO</name>
<dbReference type="NCBIfam" id="NF010624">
    <property type="entry name" value="PRK14017.1"/>
    <property type="match status" value="1"/>
</dbReference>
<evidence type="ECO:0000256" key="1">
    <source>
        <dbReference type="ARBA" id="ARBA00023239"/>
    </source>
</evidence>
<dbReference type="SFLD" id="SFLDS00001">
    <property type="entry name" value="Enolase"/>
    <property type="match status" value="1"/>
</dbReference>
<dbReference type="PANTHER" id="PTHR48080:SF2">
    <property type="entry name" value="D-GALACTONATE DEHYDRATASE"/>
    <property type="match status" value="1"/>
</dbReference>
<dbReference type="InterPro" id="IPR034593">
    <property type="entry name" value="DgoD-like"/>
</dbReference>
<keyword evidence="1 3" id="KW-0456">Lyase</keyword>
<dbReference type="RefSeq" id="WP_382395787.1">
    <property type="nucleotide sequence ID" value="NZ_JBHTCQ010000003.1"/>
</dbReference>
<dbReference type="EC" id="4.2.1.6" evidence="3"/>
<evidence type="ECO:0000313" key="3">
    <source>
        <dbReference type="EMBL" id="MFC7406412.1"/>
    </source>
</evidence>
<keyword evidence="4" id="KW-1185">Reference proteome</keyword>
<protein>
    <submittedName>
        <fullName evidence="3">Galactonate dehydratase</fullName>
        <ecNumber evidence="3">4.2.1.6</ecNumber>
    </submittedName>
</protein>
<dbReference type="InterPro" id="IPR013341">
    <property type="entry name" value="Mandelate_racemase_N_dom"/>
</dbReference>
<dbReference type="Pfam" id="PF13378">
    <property type="entry name" value="MR_MLE_C"/>
    <property type="match status" value="1"/>
</dbReference>
<dbReference type="InterPro" id="IPR029017">
    <property type="entry name" value="Enolase-like_N"/>
</dbReference>
<dbReference type="PANTHER" id="PTHR48080">
    <property type="entry name" value="D-GALACTONATE DEHYDRATASE-RELATED"/>
    <property type="match status" value="1"/>
</dbReference>